<organism evidence="1 2">
    <name type="scientific">Dorcoceras hygrometricum</name>
    <dbReference type="NCBI Taxonomy" id="472368"/>
    <lineage>
        <taxon>Eukaryota</taxon>
        <taxon>Viridiplantae</taxon>
        <taxon>Streptophyta</taxon>
        <taxon>Embryophyta</taxon>
        <taxon>Tracheophyta</taxon>
        <taxon>Spermatophyta</taxon>
        <taxon>Magnoliopsida</taxon>
        <taxon>eudicotyledons</taxon>
        <taxon>Gunneridae</taxon>
        <taxon>Pentapetalae</taxon>
        <taxon>asterids</taxon>
        <taxon>lamiids</taxon>
        <taxon>Lamiales</taxon>
        <taxon>Gesneriaceae</taxon>
        <taxon>Didymocarpoideae</taxon>
        <taxon>Trichosporeae</taxon>
        <taxon>Loxocarpinae</taxon>
        <taxon>Dorcoceras</taxon>
    </lineage>
</organism>
<name>A0A2Z7BLC7_9LAMI</name>
<evidence type="ECO:0000313" key="1">
    <source>
        <dbReference type="EMBL" id="KZV35391.1"/>
    </source>
</evidence>
<dbReference type="AlphaFoldDB" id="A0A2Z7BLC7"/>
<dbReference type="Proteomes" id="UP000250235">
    <property type="component" value="Unassembled WGS sequence"/>
</dbReference>
<evidence type="ECO:0000313" key="2">
    <source>
        <dbReference type="Proteomes" id="UP000250235"/>
    </source>
</evidence>
<accession>A0A2Z7BLC7</accession>
<gene>
    <name evidence="1" type="ORF">F511_35288</name>
</gene>
<keyword evidence="2" id="KW-1185">Reference proteome</keyword>
<dbReference type="EMBL" id="KV004600">
    <property type="protein sequence ID" value="KZV35391.1"/>
    <property type="molecule type" value="Genomic_DNA"/>
</dbReference>
<sequence length="188" mass="21399">MERTILWRGTQCYPSYSKLRRLPLAVGEDRCHRPPWVPKLIPAQAYSSARSSLRWCTQQHMPATQITLTQITLITLTQIILSGQLHPQDSYTLGKAYTDYACYSDHAHIDYTLKTSTPHFLAHTRQIVRTDISARTLSSALAYAYLAPSRSEELSQRSDTQQTTLAYTGRYYQLTPKLIPLNNAAQHS</sequence>
<protein>
    <submittedName>
        <fullName evidence="1">Uncharacterized protein</fullName>
    </submittedName>
</protein>
<proteinExistence type="predicted"/>
<reference evidence="1 2" key="1">
    <citation type="journal article" date="2015" name="Proc. Natl. Acad. Sci. U.S.A.">
        <title>The resurrection genome of Boea hygrometrica: A blueprint for survival of dehydration.</title>
        <authorList>
            <person name="Xiao L."/>
            <person name="Yang G."/>
            <person name="Zhang L."/>
            <person name="Yang X."/>
            <person name="Zhao S."/>
            <person name="Ji Z."/>
            <person name="Zhou Q."/>
            <person name="Hu M."/>
            <person name="Wang Y."/>
            <person name="Chen M."/>
            <person name="Xu Y."/>
            <person name="Jin H."/>
            <person name="Xiao X."/>
            <person name="Hu G."/>
            <person name="Bao F."/>
            <person name="Hu Y."/>
            <person name="Wan P."/>
            <person name="Li L."/>
            <person name="Deng X."/>
            <person name="Kuang T."/>
            <person name="Xiang C."/>
            <person name="Zhu J.K."/>
            <person name="Oliver M.J."/>
            <person name="He Y."/>
        </authorList>
    </citation>
    <scope>NUCLEOTIDE SEQUENCE [LARGE SCALE GENOMIC DNA]</scope>
    <source>
        <strain evidence="2">cv. XS01</strain>
    </source>
</reference>